<organism evidence="1 2">
    <name type="scientific">Streptomyces coeruleorubidus</name>
    <dbReference type="NCBI Taxonomy" id="116188"/>
    <lineage>
        <taxon>Bacteria</taxon>
        <taxon>Bacillati</taxon>
        <taxon>Actinomycetota</taxon>
        <taxon>Actinomycetes</taxon>
        <taxon>Kitasatosporales</taxon>
        <taxon>Streptomycetaceae</taxon>
        <taxon>Streptomyces</taxon>
    </lineage>
</organism>
<sequence length="144" mass="15896">MTTEALAGLAAAGGAALVGAMATDAWQTARTRFLQLLGRDGRGDAVEHQLETQADVVERTAEGGREMARAAFLPGWQLQLADFLQQHPEAEQEFRQVIEQVRSELPETYQRQTEAHFEVRAGRDAYTSAHDMTVTHHHGDRSSP</sequence>
<name>A0ABZ0KI45_STRC4</name>
<accession>A0ABZ0KI45</accession>
<protein>
    <submittedName>
        <fullName evidence="1">Uncharacterized protein</fullName>
    </submittedName>
</protein>
<evidence type="ECO:0000313" key="1">
    <source>
        <dbReference type="EMBL" id="WOT37259.1"/>
    </source>
</evidence>
<proteinExistence type="predicted"/>
<gene>
    <name evidence="1" type="ORF">R5U08_25415</name>
</gene>
<evidence type="ECO:0000313" key="2">
    <source>
        <dbReference type="Proteomes" id="UP001305002"/>
    </source>
</evidence>
<reference evidence="1 2" key="1">
    <citation type="journal article" date="2021" name="J. Microbiol. Biotechnol.">
        <title>An Efficient Markerless Deletion System Suitable for the Industrial Strains of Streptomyces.</title>
        <authorList>
            <person name="Dong J."/>
            <person name="Wei J."/>
            <person name="Li H."/>
            <person name="Zhao S."/>
            <person name="Guan W."/>
        </authorList>
    </citation>
    <scope>NUCLEOTIDE SEQUENCE [LARGE SCALE GENOMIC DNA]</scope>
    <source>
        <strain evidence="1 2">CICC 11043</strain>
    </source>
</reference>
<dbReference type="RefSeq" id="WP_317926804.1">
    <property type="nucleotide sequence ID" value="NZ_CP137524.1"/>
</dbReference>
<dbReference type="Proteomes" id="UP001305002">
    <property type="component" value="Chromosome"/>
</dbReference>
<dbReference type="EMBL" id="CP137524">
    <property type="protein sequence ID" value="WOT37259.1"/>
    <property type="molecule type" value="Genomic_DNA"/>
</dbReference>
<keyword evidence="2" id="KW-1185">Reference proteome</keyword>
<reference evidence="1 2" key="2">
    <citation type="journal article" date="2024" name="Microb. Biotechnol.">
        <title>The involvement of multiple ABC transporters in daunorubicin efflux in Streptomyces coeruleorubidus.</title>
        <authorList>
            <person name="Dong J."/>
            <person name="Ning J."/>
            <person name="Tian Y."/>
            <person name="Li H."/>
            <person name="Chen H."/>
            <person name="Guan W."/>
        </authorList>
    </citation>
    <scope>NUCLEOTIDE SEQUENCE [LARGE SCALE GENOMIC DNA]</scope>
    <source>
        <strain evidence="1 2">CICC 11043</strain>
    </source>
</reference>